<evidence type="ECO:0000313" key="11">
    <source>
        <dbReference type="ZFIN" id="ZDB-GENE-081113-6"/>
    </source>
</evidence>
<dbReference type="CTD" id="22990"/>
<evidence type="ECO:0000256" key="2">
    <source>
        <dbReference type="ARBA" id="ARBA00010170"/>
    </source>
</evidence>
<keyword evidence="3 6" id="KW-0812">Transmembrane</keyword>
<name>A0A8M3B880_DANRE</name>
<feature type="region of interest" description="Disordered" evidence="7">
    <location>
        <begin position="568"/>
        <end position="683"/>
    </location>
</feature>
<sequence length="2201" mass="243947">MGSQTLQILRQGVWASVTGGWYYDPHQNTFVNALHLYLWLLLLCLPFTLYMALPPTMVIVGIYCGVIAGMFVLLKAVNYRLHTALDEGEVVELRAKGSEGRGQGAERQREGTSTRQEDSNGPGDPGGGIEMSDFARDETPPVDCSSRNSYVGMDSSHQITSHGASVTNKRTGVGKAPDDISLSFAQSCSQDQDLMSDPKMFCLVSNDSFASMQPSTSLAQDLYGSTPHPFSQSLSSCDTEITAHLSTHSQSFRKESSRPRGLPRTSSSAGSAFPDPSLPEFSLYPPPRRGGLDPVCEMDSSRSQRATESSEQADSGTPSTSGTECTRYHLKEHRRLSRSVSRETGEGECAGEGGSGLYRSEGVQGGCERTGGHSAESLRSLSTRSSGSTESYCSGTDRDTNSTLSSLHSEQTSSTHVESLLSLSGDEKVNAGHADARNSNVASGEANKNPHANELAIKLPTDDPPKSLNSESQQGEGTVEATSRTSADVSAGHQHQETEPDKVRPKTVNLVHRAASSSAATRSGRRRNGKQRASSFDASRHREYICGRGMAKPRSAVFMKGEEDSSDQSELSCASSLHSTHQLSTDSSSSTPHSCPSPEERRRPSLRAKMHGMPTSGQKVKEKERQKDKEKGKRRASRRTPSTGSAKTHARVLSLDSSTTACLNDPHHLGAPASSRPLTTSKSDLEAKEGEVLDAASLLGRASQLESVTRSRNSLPCPISLSHTQDAMAGSRGKLTPPLYEVGGCDMSLVNFEPATRRASNNLWETDSHLSSSTSVRFYPHDLFSFPQMRLNRLLSMDPELLEQHDVDGSPDLQEAPHGTQDSTHNHPHTHALAHKTKQYYRFWLLPYLWVGLHFDRLTLLALFDRNREVLENLLSVALAVLVAFLGSVLLVHGFFTDIWVFQFCLVIASCQYSLLKSVQPDSSSPRHGHNRIIAYSRPVYFCLCCGLIWLLHYGSVNCSTNAVSLYGVALTSSVLLSQARDLLIVFTLCFPVIFFIGLLPQINTFVMYLLEQLDIHFFGGNACTSLLSALYSVLRSIVTIAMLYGFCYGALKDSWDPQHIPVLFSVFCGLLVAVSYHLSRQSSDPSVLISLVQSKVFPNVKDKNPEDPLSEVQDPLPDKLRSSVNERLQSDVIVCVVIAVLYFAIHVSTVFIALQPFLSYVLYGLVGSVGLLTHYLLPQMRKQLPWYCFSHPLLKTREYYQFEIRGAAHVMWFERTHVWLLFVEKNILYPLIVLNELSGSAQELAGPKKLNTEIGALVITIAGLKLLRSSFSSPTYQYVTVLFTVLFFTFDYRQFSETMLLDLFIMSIIFSKLWELFYKLKFVYTYIAPWQITWGSAFHAFAQPFAVPHSAMLFVQAIVSAVFSTPLNPFLGSAIFISSYVRPVRFWEREYNTKRVDHSNTRLASQLDRNPGSDDNNLNSIFYEHLTRSLQHSLCGDLQLGRWGNYSTGDCFILASDYLNALVHLVEIGNGLITFQLRGLEFRGTYCQQREVEAITEGVEEDESCCCCEPGHLPHLLSFNAAFGQRWLAWEVLVTKYALEGYSITDNSAASMLQVFDLRRILTTYYVKGIIYYVIASPKLEEWLANEGLLEGLKSCGERNYVDLDPTFNPNIDEDYDHRLAGISRDSFCSVYLSWIQYCNSRREKPLDSEKDSLLVLLCYGLCVLGRRALGTASHHMSSNLESFLYGLHALFKGDFRISSVRDEWIFTDMELLRKVVVPGIRMSLKLHQDHFTSPDEYEESSVLFEAISSHEQTLVIAHEGDPAWRNAVLSNSPSLLALRHVLDEGTNEYKIIMLNRRYLSFRVIKVNKECVRGLWAGQQQELVFLRNRNPERGSIQNAKQALRNMINSSCDQPIGYPIYVSPLTTSYCNTHPQLGHILGGPISIANIRNFIVNTWHRLRKGCGAGCNSGGNVEDCDAGGLSCGSGNSGNSGTGASDSQHSSGPTALHAYTPHSLGTSQSSQSVQSGLVRQSPARASVVSQSSSYRHSSSRQSSLRTSVTGLEPCRRSSSSQLSLRTLPTSLQLRLGTNSSIANPEPPGPSSSLSAHSIPPCKRHAHTLAGLLGNEALVLGTDIHPHPHHHLHYIHHHHHNPSLSCLRRDDISYRVQIVDVSQVLDVTNHPKRKELVWPDESMRLRSGRNFWREWTPLEGMEGHVVHRWVPCSRDPVSRSHIDKTILLVQVDDKLVPIIETGVIELGAEV</sequence>
<dbReference type="Proteomes" id="UP000000437">
    <property type="component" value="Chromosome 13"/>
</dbReference>
<dbReference type="GeneID" id="794337"/>
<feature type="compositionally biased region" description="Polar residues" evidence="7">
    <location>
        <begin position="301"/>
        <end position="324"/>
    </location>
</feature>
<feature type="region of interest" description="Disordered" evidence="7">
    <location>
        <begin position="1928"/>
        <end position="2049"/>
    </location>
</feature>
<evidence type="ECO:0000256" key="6">
    <source>
        <dbReference type="RuleBase" id="RU367089"/>
    </source>
</evidence>
<feature type="compositionally biased region" description="Low complexity" evidence="7">
    <location>
        <begin position="2008"/>
        <end position="2027"/>
    </location>
</feature>
<feature type="region of interest" description="Disordered" evidence="7">
    <location>
        <begin position="96"/>
        <end position="170"/>
    </location>
</feature>
<dbReference type="Pfam" id="PF05041">
    <property type="entry name" value="Pecanex_C"/>
    <property type="match status" value="1"/>
</dbReference>
<dbReference type="GO" id="GO:0016020">
    <property type="term" value="C:membrane"/>
    <property type="evidence" value="ECO:0007669"/>
    <property type="project" value="UniProtKB-SubCell"/>
</dbReference>
<reference evidence="10" key="1">
    <citation type="submission" date="2025-08" db="UniProtKB">
        <authorList>
            <consortium name="RefSeq"/>
        </authorList>
    </citation>
    <scope>IDENTIFICATION</scope>
    <source>
        <strain evidence="10">Tuebingen</strain>
        <tissue evidence="10">Fibroblasts and whole tissue</tissue>
    </source>
</reference>
<feature type="compositionally biased region" description="Basic residues" evidence="7">
    <location>
        <begin position="328"/>
        <end position="337"/>
    </location>
</feature>
<dbReference type="AGR" id="ZFIN:ZDB-GENE-081113-6"/>
<feature type="compositionally biased region" description="Polar residues" evidence="7">
    <location>
        <begin position="401"/>
        <end position="417"/>
    </location>
</feature>
<accession>A0A8M3B880</accession>
<gene>
    <name evidence="10 11" type="primary">pcnx1</name>
</gene>
<dbReference type="ZFIN" id="ZDB-GENE-081113-6">
    <property type="gene designation" value="pcnx1"/>
</dbReference>
<evidence type="ECO:0000256" key="3">
    <source>
        <dbReference type="ARBA" id="ARBA00022692"/>
    </source>
</evidence>
<feature type="domain" description="Pecanex C-terminal" evidence="8">
    <location>
        <begin position="1649"/>
        <end position="1875"/>
    </location>
</feature>
<feature type="transmembrane region" description="Helical" evidence="6">
    <location>
        <begin position="1059"/>
        <end position="1079"/>
    </location>
</feature>
<feature type="compositionally biased region" description="Polar residues" evidence="7">
    <location>
        <begin position="145"/>
        <end position="170"/>
    </location>
</feature>
<feature type="transmembrane region" description="Helical" evidence="6">
    <location>
        <begin position="60"/>
        <end position="77"/>
    </location>
</feature>
<dbReference type="PANTHER" id="PTHR12372:SF2">
    <property type="entry name" value="PECANEX-LIKE PROTEIN 1"/>
    <property type="match status" value="1"/>
</dbReference>
<feature type="compositionally biased region" description="Basic and acidic residues" evidence="7">
    <location>
        <begin position="619"/>
        <end position="631"/>
    </location>
</feature>
<feature type="transmembrane region" description="Helical" evidence="6">
    <location>
        <begin position="1161"/>
        <end position="1178"/>
    </location>
</feature>
<organism evidence="9 10">
    <name type="scientific">Danio rerio</name>
    <name type="common">Zebrafish</name>
    <name type="synonym">Brachydanio rerio</name>
    <dbReference type="NCBI Taxonomy" id="7955"/>
    <lineage>
        <taxon>Eukaryota</taxon>
        <taxon>Metazoa</taxon>
        <taxon>Chordata</taxon>
        <taxon>Craniata</taxon>
        <taxon>Vertebrata</taxon>
        <taxon>Euteleostomi</taxon>
        <taxon>Actinopterygii</taxon>
        <taxon>Neopterygii</taxon>
        <taxon>Teleostei</taxon>
        <taxon>Ostariophysi</taxon>
        <taxon>Cypriniformes</taxon>
        <taxon>Danionidae</taxon>
        <taxon>Danioninae</taxon>
        <taxon>Danio</taxon>
    </lineage>
</organism>
<comment type="similarity">
    <text evidence="2 6">Belongs to the pecanex family.</text>
</comment>
<evidence type="ECO:0000256" key="1">
    <source>
        <dbReference type="ARBA" id="ARBA00004141"/>
    </source>
</evidence>
<feature type="compositionally biased region" description="Low complexity" evidence="7">
    <location>
        <begin position="1955"/>
        <end position="2000"/>
    </location>
</feature>
<feature type="compositionally biased region" description="Low complexity" evidence="7">
    <location>
        <begin position="575"/>
        <end position="597"/>
    </location>
</feature>
<feature type="compositionally biased region" description="Low complexity" evidence="7">
    <location>
        <begin position="513"/>
        <end position="522"/>
    </location>
</feature>
<evidence type="ECO:0000256" key="5">
    <source>
        <dbReference type="ARBA" id="ARBA00023136"/>
    </source>
</evidence>
<feature type="transmembrane region" description="Helical" evidence="6">
    <location>
        <begin position="871"/>
        <end position="893"/>
    </location>
</feature>
<feature type="transmembrane region" description="Helical" evidence="6">
    <location>
        <begin position="983"/>
        <end position="1011"/>
    </location>
</feature>
<keyword evidence="9" id="KW-1185">Reference proteome</keyword>
<feature type="region of interest" description="Disordered" evidence="7">
    <location>
        <begin position="246"/>
        <end position="540"/>
    </location>
</feature>
<feature type="transmembrane region" description="Helical" evidence="6">
    <location>
        <begin position="1023"/>
        <end position="1047"/>
    </location>
</feature>
<dbReference type="InterPro" id="IPR039797">
    <property type="entry name" value="Pecanex"/>
</dbReference>
<comment type="subcellular location">
    <subcellularLocation>
        <location evidence="1 6">Membrane</location>
        <topology evidence="1 6">Multi-pass membrane protein</topology>
    </subcellularLocation>
</comment>
<feature type="compositionally biased region" description="Low complexity" evidence="7">
    <location>
        <begin position="374"/>
        <end position="395"/>
    </location>
</feature>
<feature type="region of interest" description="Disordered" evidence="7">
    <location>
        <begin position="806"/>
        <end position="829"/>
    </location>
</feature>
<feature type="transmembrane region" description="Helical" evidence="6">
    <location>
        <begin position="1133"/>
        <end position="1155"/>
    </location>
</feature>
<comment type="caution">
    <text evidence="6">Lacks conserved residue(s) required for the propagation of feature annotation.</text>
</comment>
<keyword evidence="5 6" id="KW-0472">Membrane</keyword>
<dbReference type="OrthoDB" id="10037631at2759"/>
<evidence type="ECO:0000256" key="4">
    <source>
        <dbReference type="ARBA" id="ARBA00022989"/>
    </source>
</evidence>
<dbReference type="RefSeq" id="XP_009305774.1">
    <property type="nucleotide sequence ID" value="XM_009307499.4"/>
</dbReference>
<feature type="compositionally biased region" description="Basic and acidic residues" evidence="7">
    <location>
        <begin position="494"/>
        <end position="504"/>
    </location>
</feature>
<protein>
    <recommendedName>
        <fullName evidence="6">Pecanex-like protein</fullName>
    </recommendedName>
</protein>
<keyword evidence="4 6" id="KW-1133">Transmembrane helix</keyword>
<proteinExistence type="inferred from homology"/>
<evidence type="ECO:0000259" key="8">
    <source>
        <dbReference type="Pfam" id="PF05041"/>
    </source>
</evidence>
<evidence type="ECO:0000256" key="7">
    <source>
        <dbReference type="SAM" id="MobiDB-lite"/>
    </source>
</evidence>
<feature type="compositionally biased region" description="Basic and acidic residues" evidence="7">
    <location>
        <begin position="425"/>
        <end position="436"/>
    </location>
</feature>
<dbReference type="InterPro" id="IPR007735">
    <property type="entry name" value="Pecanex_C"/>
</dbReference>
<dbReference type="PANTHER" id="PTHR12372">
    <property type="entry name" value="PECANEX"/>
    <property type="match status" value="1"/>
</dbReference>
<evidence type="ECO:0000313" key="9">
    <source>
        <dbReference type="Proteomes" id="UP000000437"/>
    </source>
</evidence>
<feature type="compositionally biased region" description="Polar residues" evidence="7">
    <location>
        <begin position="467"/>
        <end position="488"/>
    </location>
</feature>
<feature type="transmembrane region" description="Helical" evidence="6">
    <location>
        <begin position="34"/>
        <end position="53"/>
    </location>
</feature>
<feature type="compositionally biased region" description="Basic and acidic residues" evidence="7">
    <location>
        <begin position="96"/>
        <end position="118"/>
    </location>
</feature>
<evidence type="ECO:0000313" key="10">
    <source>
        <dbReference type="RefSeq" id="XP_009305774.1"/>
    </source>
</evidence>